<evidence type="ECO:0000313" key="6">
    <source>
        <dbReference type="EMBL" id="MBB5661589.1"/>
    </source>
</evidence>
<comment type="similarity">
    <text evidence="2">Belongs to the KHG/KDPG aldolase family.</text>
</comment>
<accession>A0A7W9A536</accession>
<dbReference type="PANTHER" id="PTHR30246">
    <property type="entry name" value="2-KETO-3-DEOXY-6-PHOSPHOGLUCONATE ALDOLASE"/>
    <property type="match status" value="1"/>
</dbReference>
<keyword evidence="7" id="KW-1185">Reference proteome</keyword>
<sequence length="225" mass="23643">MPAYPADRLTVVAALEAQGICPVFYHPEPEACLGIIRAAARAGARVIEFTDRGDHAADLFGELTKTLSRTDPEVILGIGSIVDPGTGALYLSRGARFVVSPCGVEAVARLCNRKRVAYMPGCGSVTEISQAQEWGCDVVKLFPGAQVGGPAFVKAVMGPMPWTKIMPTGGVEPEEASLKAWFDAGIIAAGMGSRLIPDKLVAEADWEGLEAHIGRAVGLARSVRG</sequence>
<dbReference type="InterPro" id="IPR013785">
    <property type="entry name" value="Aldolase_TIM"/>
</dbReference>
<dbReference type="GO" id="GO:0008675">
    <property type="term" value="F:2-dehydro-3-deoxy-phosphogluconate aldolase activity"/>
    <property type="evidence" value="ECO:0007669"/>
    <property type="project" value="UniProtKB-EC"/>
</dbReference>
<dbReference type="Gene3D" id="3.20.20.70">
    <property type="entry name" value="Aldolase class I"/>
    <property type="match status" value="1"/>
</dbReference>
<dbReference type="AlphaFoldDB" id="A0A7W9A536"/>
<dbReference type="RefSeq" id="WP_123285969.1">
    <property type="nucleotide sequence ID" value="NZ_JACIJB010000012.1"/>
</dbReference>
<dbReference type="CDD" id="cd00452">
    <property type="entry name" value="KDPG_aldolase"/>
    <property type="match status" value="1"/>
</dbReference>
<dbReference type="InterPro" id="IPR000887">
    <property type="entry name" value="Aldlse_KDPG_KHG"/>
</dbReference>
<evidence type="ECO:0000256" key="4">
    <source>
        <dbReference type="ARBA" id="ARBA00023239"/>
    </source>
</evidence>
<name>A0A7W9A536_9CAUL</name>
<protein>
    <submittedName>
        <fullName evidence="6">2-dehydro-3-deoxyphosphogluconate aldolase/(4S)-4-hydroxy-2-oxoglutarate aldolase</fullName>
        <ecNumber evidence="6">4.1.2.14</ecNumber>
        <ecNumber evidence="6">4.1.3.42</ecNumber>
    </submittedName>
</protein>
<organism evidence="6 7">
    <name type="scientific">Brevundimonas halotolerans</name>
    <dbReference type="NCBI Taxonomy" id="69670"/>
    <lineage>
        <taxon>Bacteria</taxon>
        <taxon>Pseudomonadati</taxon>
        <taxon>Pseudomonadota</taxon>
        <taxon>Alphaproteobacteria</taxon>
        <taxon>Caulobacterales</taxon>
        <taxon>Caulobacteraceae</taxon>
        <taxon>Brevundimonas</taxon>
    </lineage>
</organism>
<evidence type="ECO:0000256" key="5">
    <source>
        <dbReference type="ARBA" id="ARBA00023277"/>
    </source>
</evidence>
<dbReference type="GO" id="GO:0106009">
    <property type="term" value="F:(4S)-4-hydroxy-2-oxoglutarate aldolase activity"/>
    <property type="evidence" value="ECO:0007669"/>
    <property type="project" value="UniProtKB-EC"/>
</dbReference>
<dbReference type="EC" id="4.1.2.14" evidence="6"/>
<dbReference type="PANTHER" id="PTHR30246:SF1">
    <property type="entry name" value="2-DEHYDRO-3-DEOXY-6-PHOSPHOGALACTONATE ALDOLASE-RELATED"/>
    <property type="match status" value="1"/>
</dbReference>
<dbReference type="SUPFAM" id="SSF51569">
    <property type="entry name" value="Aldolase"/>
    <property type="match status" value="1"/>
</dbReference>
<evidence type="ECO:0000256" key="1">
    <source>
        <dbReference type="ARBA" id="ARBA00004761"/>
    </source>
</evidence>
<comment type="subunit">
    <text evidence="3">Homotrimer.</text>
</comment>
<evidence type="ECO:0000313" key="7">
    <source>
        <dbReference type="Proteomes" id="UP000548978"/>
    </source>
</evidence>
<keyword evidence="4 6" id="KW-0456">Lyase</keyword>
<gene>
    <name evidence="6" type="ORF">FHS65_002352</name>
</gene>
<proteinExistence type="inferred from homology"/>
<comment type="caution">
    <text evidence="6">The sequence shown here is derived from an EMBL/GenBank/DDBJ whole genome shotgun (WGS) entry which is preliminary data.</text>
</comment>
<dbReference type="Proteomes" id="UP000548978">
    <property type="component" value="Unassembled WGS sequence"/>
</dbReference>
<dbReference type="Pfam" id="PF01081">
    <property type="entry name" value="Aldolase"/>
    <property type="match status" value="1"/>
</dbReference>
<dbReference type="OrthoDB" id="9805177at2"/>
<keyword evidence="5" id="KW-0119">Carbohydrate metabolism</keyword>
<dbReference type="NCBIfam" id="NF005499">
    <property type="entry name" value="PRK07114.1"/>
    <property type="match status" value="1"/>
</dbReference>
<dbReference type="EC" id="4.1.3.42" evidence="6"/>
<evidence type="ECO:0000256" key="3">
    <source>
        <dbReference type="ARBA" id="ARBA00011233"/>
    </source>
</evidence>
<dbReference type="EMBL" id="JACIJB010000012">
    <property type="protein sequence ID" value="MBB5661589.1"/>
    <property type="molecule type" value="Genomic_DNA"/>
</dbReference>
<comment type="pathway">
    <text evidence="1">Carbohydrate acid metabolism.</text>
</comment>
<evidence type="ECO:0000256" key="2">
    <source>
        <dbReference type="ARBA" id="ARBA00006906"/>
    </source>
</evidence>
<reference evidence="6 7" key="1">
    <citation type="submission" date="2020-08" db="EMBL/GenBank/DDBJ databases">
        <title>Genomic Encyclopedia of Type Strains, Phase IV (KMG-IV): sequencing the most valuable type-strain genomes for metagenomic binning, comparative biology and taxonomic classification.</title>
        <authorList>
            <person name="Goeker M."/>
        </authorList>
    </citation>
    <scope>NUCLEOTIDE SEQUENCE [LARGE SCALE GENOMIC DNA]</scope>
    <source>
        <strain evidence="6 7">DSM 24448</strain>
    </source>
</reference>